<protein>
    <submittedName>
        <fullName evidence="2">Uncharacterized protein</fullName>
    </submittedName>
</protein>
<accession>A0A8C9WNG6</accession>
<dbReference type="Ensembl" id="ENSSFOT00015051577.1">
    <property type="protein sequence ID" value="ENSSFOP00015076465.1"/>
    <property type="gene ID" value="ENSSFOG00015031896.1"/>
</dbReference>
<reference evidence="2" key="2">
    <citation type="submission" date="2025-08" db="UniProtKB">
        <authorList>
            <consortium name="Ensembl"/>
        </authorList>
    </citation>
    <scope>IDENTIFICATION</scope>
</reference>
<name>A0A8C9WNG6_SCLFO</name>
<keyword evidence="3" id="KW-1185">Reference proteome</keyword>
<feature type="region of interest" description="Disordered" evidence="1">
    <location>
        <begin position="264"/>
        <end position="303"/>
    </location>
</feature>
<evidence type="ECO:0000313" key="2">
    <source>
        <dbReference type="Ensembl" id="ENSSFOP00015076465.1"/>
    </source>
</evidence>
<reference evidence="2" key="3">
    <citation type="submission" date="2025-09" db="UniProtKB">
        <authorList>
            <consortium name="Ensembl"/>
        </authorList>
    </citation>
    <scope>IDENTIFICATION</scope>
</reference>
<proteinExistence type="predicted"/>
<gene>
    <name evidence="2" type="primary">rec8</name>
</gene>
<evidence type="ECO:0000313" key="3">
    <source>
        <dbReference type="Proteomes" id="UP000694397"/>
    </source>
</evidence>
<reference evidence="2 3" key="1">
    <citation type="submission" date="2019-04" db="EMBL/GenBank/DDBJ databases">
        <authorList>
            <consortium name="Wellcome Sanger Institute Data Sharing"/>
        </authorList>
    </citation>
    <scope>NUCLEOTIDE SEQUENCE [LARGE SCALE GENOMIC DNA]</scope>
</reference>
<sequence>MPHNIGDITVVLRDGEKEYRTVNAFSALVPTCWAHTDEQHCTVLDIMGLRRGQHGGAHFSAMPSSAEEIQHTIDRLLRFKRKARIDLEEPDRMALILPDVLATLEESERAQDPFFGMMGPGYELPSPSTLVQQWQLEKEPFPEPPVPVLPAPENGITASPESITITEAAAVPEAEFEGVELPQVTPTEMDIIEMLMEQQDEFPGEEEERELVREMETEVTREEPAPVVSAERLRVTAAEDEETMWLLDEETGLPVEVPVAVPVEKTPTRVTLPPSPPEREAEEPRDVRRERERVGEMERVLPR</sequence>
<organism evidence="2 3">
    <name type="scientific">Scleropages formosus</name>
    <name type="common">Asian bonytongue</name>
    <name type="synonym">Osteoglossum formosum</name>
    <dbReference type="NCBI Taxonomy" id="113540"/>
    <lineage>
        <taxon>Eukaryota</taxon>
        <taxon>Metazoa</taxon>
        <taxon>Chordata</taxon>
        <taxon>Craniata</taxon>
        <taxon>Vertebrata</taxon>
        <taxon>Euteleostomi</taxon>
        <taxon>Actinopterygii</taxon>
        <taxon>Neopterygii</taxon>
        <taxon>Teleostei</taxon>
        <taxon>Osteoglossocephala</taxon>
        <taxon>Osteoglossomorpha</taxon>
        <taxon>Osteoglossiformes</taxon>
        <taxon>Osteoglossidae</taxon>
        <taxon>Scleropages</taxon>
    </lineage>
</organism>
<dbReference type="GeneTree" id="ENSGT00390000011379"/>
<feature type="compositionally biased region" description="Basic and acidic residues" evidence="1">
    <location>
        <begin position="277"/>
        <end position="303"/>
    </location>
</feature>
<dbReference type="AlphaFoldDB" id="A0A8C9WNG6"/>
<evidence type="ECO:0000256" key="1">
    <source>
        <dbReference type="SAM" id="MobiDB-lite"/>
    </source>
</evidence>
<dbReference type="Proteomes" id="UP000694397">
    <property type="component" value="Chromosome 18"/>
</dbReference>